<protein>
    <recommendedName>
        <fullName evidence="3">CCHC-type domain-containing protein</fullName>
    </recommendedName>
</protein>
<dbReference type="PANTHER" id="PTHR15503:SF22">
    <property type="entry name" value="TRANSPOSON TY3-I GAG POLYPROTEIN"/>
    <property type="match status" value="1"/>
</dbReference>
<name>A0A8D2L736_VARKO</name>
<keyword evidence="1" id="KW-0862">Zinc</keyword>
<reference evidence="4" key="2">
    <citation type="submission" date="2025-09" db="UniProtKB">
        <authorList>
            <consortium name="Ensembl"/>
        </authorList>
    </citation>
    <scope>IDENTIFICATION</scope>
</reference>
<evidence type="ECO:0000313" key="4">
    <source>
        <dbReference type="Ensembl" id="ENSVKKP00000017938.1"/>
    </source>
</evidence>
<keyword evidence="2" id="KW-0175">Coiled coil</keyword>
<organism evidence="4 5">
    <name type="scientific">Varanus komodoensis</name>
    <name type="common">Komodo dragon</name>
    <dbReference type="NCBI Taxonomy" id="61221"/>
    <lineage>
        <taxon>Eukaryota</taxon>
        <taxon>Metazoa</taxon>
        <taxon>Chordata</taxon>
        <taxon>Craniata</taxon>
        <taxon>Vertebrata</taxon>
        <taxon>Euteleostomi</taxon>
        <taxon>Lepidosauria</taxon>
        <taxon>Squamata</taxon>
        <taxon>Bifurcata</taxon>
        <taxon>Unidentata</taxon>
        <taxon>Episquamata</taxon>
        <taxon>Toxicofera</taxon>
        <taxon>Anguimorpha</taxon>
        <taxon>Paleoanguimorpha</taxon>
        <taxon>Varanoidea</taxon>
        <taxon>Varanidae</taxon>
        <taxon>Varanus</taxon>
    </lineage>
</organism>
<dbReference type="SUPFAM" id="SSF57756">
    <property type="entry name" value="Retrovirus zinc finger-like domains"/>
    <property type="match status" value="1"/>
</dbReference>
<feature type="coiled-coil region" evidence="2">
    <location>
        <begin position="95"/>
        <end position="136"/>
    </location>
</feature>
<feature type="domain" description="CCHC-type" evidence="3">
    <location>
        <begin position="355"/>
        <end position="369"/>
    </location>
</feature>
<dbReference type="AlphaFoldDB" id="A0A8D2L736"/>
<reference evidence="4" key="1">
    <citation type="submission" date="2025-08" db="UniProtKB">
        <authorList>
            <consortium name="Ensembl"/>
        </authorList>
    </citation>
    <scope>IDENTIFICATION</scope>
</reference>
<dbReference type="InterPro" id="IPR036875">
    <property type="entry name" value="Znf_CCHC_sf"/>
</dbReference>
<evidence type="ECO:0000259" key="3">
    <source>
        <dbReference type="PROSITE" id="PS50158"/>
    </source>
</evidence>
<sequence>MVNCSHSVVPEAPTEAAPHKEVLCLGPCIQKQTPQPSLGVAEQIAAPPPDSLPPHSRAKIFFLLSSSTNFLFPPLKNRSNGIKRSSRNLLESRELQTLRDENTLLRTQYAEATQRMDAMQLELDNLHTKLQTATDSKQNQDLTLRRCPLEPPPKYDGKKEGIATFKAQCELYISLCHNDFTDEKMKVGFLINQLMGAPAHWATARLIAQDSVSNNANLFIDTLGKFLGAESCKEMAIREIKRLKQGHTSATDYTTKFQLLTNDLGWNEEALMVQYREGLREEVLDDLACTSMPTTLQQLMLLTIQIDAQLNERARAKQERHAGLPQQFLPESYVAMATPQPEPEPEVYRHPTGPCFICGHNGHMAWSCPLKKQAGNFQSQCH</sequence>
<dbReference type="InterPro" id="IPR032549">
    <property type="entry name" value="DUF4939"/>
</dbReference>
<dbReference type="InterPro" id="IPR001878">
    <property type="entry name" value="Znf_CCHC"/>
</dbReference>
<dbReference type="GO" id="GO:0008270">
    <property type="term" value="F:zinc ion binding"/>
    <property type="evidence" value="ECO:0007669"/>
    <property type="project" value="UniProtKB-KW"/>
</dbReference>
<evidence type="ECO:0000256" key="1">
    <source>
        <dbReference type="PROSITE-ProRule" id="PRU00047"/>
    </source>
</evidence>
<keyword evidence="1" id="KW-0863">Zinc-finger</keyword>
<dbReference type="PROSITE" id="PS50158">
    <property type="entry name" value="ZF_CCHC"/>
    <property type="match status" value="1"/>
</dbReference>
<evidence type="ECO:0000256" key="2">
    <source>
        <dbReference type="SAM" id="Coils"/>
    </source>
</evidence>
<dbReference type="PANTHER" id="PTHR15503">
    <property type="entry name" value="LDOC1 RELATED"/>
    <property type="match status" value="1"/>
</dbReference>
<accession>A0A8D2L736</accession>
<dbReference type="Ensembl" id="ENSVKKT00000018391.1">
    <property type="protein sequence ID" value="ENSVKKP00000017938.1"/>
    <property type="gene ID" value="ENSVKKG00000012253.1"/>
</dbReference>
<dbReference type="GO" id="GO:0003676">
    <property type="term" value="F:nucleic acid binding"/>
    <property type="evidence" value="ECO:0007669"/>
    <property type="project" value="InterPro"/>
</dbReference>
<evidence type="ECO:0000313" key="5">
    <source>
        <dbReference type="Proteomes" id="UP000694545"/>
    </source>
</evidence>
<keyword evidence="1" id="KW-0479">Metal-binding</keyword>
<dbReference type="Proteomes" id="UP000694545">
    <property type="component" value="Unplaced"/>
</dbReference>
<dbReference type="InterPro" id="IPR032567">
    <property type="entry name" value="RTL1-rel"/>
</dbReference>
<proteinExistence type="predicted"/>
<dbReference type="OMA" id="ANCPLAS"/>
<keyword evidence="5" id="KW-1185">Reference proteome</keyword>
<dbReference type="Pfam" id="PF16297">
    <property type="entry name" value="DUF4939"/>
    <property type="match status" value="1"/>
</dbReference>